<protein>
    <submittedName>
        <fullName evidence="2">BhlA/UviB family holin-like peptide</fullName>
    </submittedName>
</protein>
<dbReference type="RefSeq" id="WP_205053462.1">
    <property type="nucleotide sequence ID" value="NZ_CP118108.1"/>
</dbReference>
<keyword evidence="1" id="KW-0472">Membrane</keyword>
<keyword evidence="1" id="KW-1133">Transmembrane helix</keyword>
<proteinExistence type="predicted"/>
<sequence>MDTALINAALKDGIFAVLFVALFLYQLREARRLSDEAKAREERIQTEARDREVRIQDEAKDREDRLMTLAEDLTARFETLASQYETLALDVHDIKSVVNGREGTR</sequence>
<dbReference type="Proteomes" id="UP001221519">
    <property type="component" value="Chromosome"/>
</dbReference>
<dbReference type="Pfam" id="PF10960">
    <property type="entry name" value="Holin_BhlA"/>
    <property type="match status" value="1"/>
</dbReference>
<keyword evidence="1" id="KW-0812">Transmembrane</keyword>
<keyword evidence="3" id="KW-1185">Reference proteome</keyword>
<name>A0ABY7XHF7_9BACL</name>
<reference evidence="2 3" key="1">
    <citation type="submission" date="2023-02" db="EMBL/GenBank/DDBJ databases">
        <title>Pathogen: clinical or host-associated sample.</title>
        <authorList>
            <person name="Hergert J."/>
            <person name="Casey R."/>
            <person name="Wagner J."/>
            <person name="Young E.L."/>
            <person name="Oakeson K.F."/>
        </authorList>
    </citation>
    <scope>NUCLEOTIDE SEQUENCE [LARGE SCALE GENOMIC DNA]</scope>
    <source>
        <strain evidence="2 3">2022CK-00829</strain>
    </source>
</reference>
<organism evidence="2 3">
    <name type="scientific">Paenibacillus urinalis</name>
    <dbReference type="NCBI Taxonomy" id="521520"/>
    <lineage>
        <taxon>Bacteria</taxon>
        <taxon>Bacillati</taxon>
        <taxon>Bacillota</taxon>
        <taxon>Bacilli</taxon>
        <taxon>Bacillales</taxon>
        <taxon>Paenibacillaceae</taxon>
        <taxon>Paenibacillus</taxon>
    </lineage>
</organism>
<evidence type="ECO:0000313" key="3">
    <source>
        <dbReference type="Proteomes" id="UP001221519"/>
    </source>
</evidence>
<feature type="transmembrane region" description="Helical" evidence="1">
    <location>
        <begin position="6"/>
        <end position="25"/>
    </location>
</feature>
<dbReference type="EMBL" id="CP118108">
    <property type="protein sequence ID" value="WDI03972.1"/>
    <property type="molecule type" value="Genomic_DNA"/>
</dbReference>
<evidence type="ECO:0000313" key="2">
    <source>
        <dbReference type="EMBL" id="WDI03972.1"/>
    </source>
</evidence>
<accession>A0ABY7XHF7</accession>
<dbReference type="InterPro" id="IPR024405">
    <property type="entry name" value="Phage_BhlA/UviB"/>
</dbReference>
<gene>
    <name evidence="2" type="ORF">PUW25_08490</name>
</gene>
<evidence type="ECO:0000256" key="1">
    <source>
        <dbReference type="SAM" id="Phobius"/>
    </source>
</evidence>